<dbReference type="EMBL" id="BSTX01000001">
    <property type="protein sequence ID" value="GLZ76770.1"/>
    <property type="molecule type" value="Genomic_DNA"/>
</dbReference>
<dbReference type="PANTHER" id="PTHR35525">
    <property type="entry name" value="BLL6575 PROTEIN"/>
    <property type="match status" value="1"/>
</dbReference>
<organism evidence="2 3">
    <name type="scientific">Actinorhabdospora filicis</name>
    <dbReference type="NCBI Taxonomy" id="1785913"/>
    <lineage>
        <taxon>Bacteria</taxon>
        <taxon>Bacillati</taxon>
        <taxon>Actinomycetota</taxon>
        <taxon>Actinomycetes</taxon>
        <taxon>Micromonosporales</taxon>
        <taxon>Micromonosporaceae</taxon>
        <taxon>Actinorhabdospora</taxon>
    </lineage>
</organism>
<reference evidence="2" key="1">
    <citation type="submission" date="2023-03" db="EMBL/GenBank/DDBJ databases">
        <title>Actinorhabdospora filicis NBRC 111898.</title>
        <authorList>
            <person name="Ichikawa N."/>
            <person name="Sato H."/>
            <person name="Tonouchi N."/>
        </authorList>
    </citation>
    <scope>NUCLEOTIDE SEQUENCE</scope>
    <source>
        <strain evidence="2">NBRC 111898</strain>
    </source>
</reference>
<sequence>MYQPGDREPAPGVIALVQDFLNTTDIEVGREDLADTTGLIAFCEAHGLPLRDFTPGDLAALLDLRELLRDVCQAHAGVDVPPDRLAELTRVLDRAHLVLRVDAHGDTDIGPAPGLGDLEALTAALATAVTKAAAEGTWRRLKACAMHSCRWVYYDASRSGRSRWCTMSICGSRAKMRAYRKRTAS</sequence>
<evidence type="ECO:0000313" key="3">
    <source>
        <dbReference type="Proteomes" id="UP001165079"/>
    </source>
</evidence>
<name>A0A9W6SIV5_9ACTN</name>
<gene>
    <name evidence="2" type="ORF">Afil01_15770</name>
</gene>
<dbReference type="InterPro" id="IPR010852">
    <property type="entry name" value="ABATE"/>
</dbReference>
<dbReference type="SUPFAM" id="SSF160904">
    <property type="entry name" value="Jann2411-like"/>
    <property type="match status" value="1"/>
</dbReference>
<dbReference type="Gene3D" id="1.10.3300.10">
    <property type="entry name" value="Jann2411-like domain"/>
    <property type="match status" value="1"/>
</dbReference>
<evidence type="ECO:0000259" key="1">
    <source>
        <dbReference type="Pfam" id="PF11706"/>
    </source>
</evidence>
<comment type="caution">
    <text evidence="2">The sequence shown here is derived from an EMBL/GenBank/DDBJ whole genome shotgun (WGS) entry which is preliminary data.</text>
</comment>
<dbReference type="RefSeq" id="WP_285661931.1">
    <property type="nucleotide sequence ID" value="NZ_BSTX01000001.1"/>
</dbReference>
<protein>
    <recommendedName>
        <fullName evidence="1">Zinc finger CGNR domain-containing protein</fullName>
    </recommendedName>
</protein>
<dbReference type="InterPro" id="IPR023286">
    <property type="entry name" value="ABATE_dom_sf"/>
</dbReference>
<feature type="domain" description="Zinc finger CGNR" evidence="1">
    <location>
        <begin position="140"/>
        <end position="182"/>
    </location>
</feature>
<dbReference type="InterPro" id="IPR021005">
    <property type="entry name" value="Znf_CGNR"/>
</dbReference>
<dbReference type="Pfam" id="PF07336">
    <property type="entry name" value="ABATE"/>
    <property type="match status" value="1"/>
</dbReference>
<proteinExistence type="predicted"/>
<accession>A0A9W6SIV5</accession>
<evidence type="ECO:0000313" key="2">
    <source>
        <dbReference type="EMBL" id="GLZ76770.1"/>
    </source>
</evidence>
<dbReference type="Proteomes" id="UP001165079">
    <property type="component" value="Unassembled WGS sequence"/>
</dbReference>
<dbReference type="PANTHER" id="PTHR35525:SF3">
    <property type="entry name" value="BLL6575 PROTEIN"/>
    <property type="match status" value="1"/>
</dbReference>
<keyword evidence="3" id="KW-1185">Reference proteome</keyword>
<dbReference type="AlphaFoldDB" id="A0A9W6SIV5"/>
<dbReference type="Pfam" id="PF11706">
    <property type="entry name" value="zf-CGNR"/>
    <property type="match status" value="1"/>
</dbReference>